<organism evidence="1 2">
    <name type="scientific">Tanacetum coccineum</name>
    <dbReference type="NCBI Taxonomy" id="301880"/>
    <lineage>
        <taxon>Eukaryota</taxon>
        <taxon>Viridiplantae</taxon>
        <taxon>Streptophyta</taxon>
        <taxon>Embryophyta</taxon>
        <taxon>Tracheophyta</taxon>
        <taxon>Spermatophyta</taxon>
        <taxon>Magnoliopsida</taxon>
        <taxon>eudicotyledons</taxon>
        <taxon>Gunneridae</taxon>
        <taxon>Pentapetalae</taxon>
        <taxon>asterids</taxon>
        <taxon>campanulids</taxon>
        <taxon>Asterales</taxon>
        <taxon>Asteraceae</taxon>
        <taxon>Asteroideae</taxon>
        <taxon>Anthemideae</taxon>
        <taxon>Anthemidinae</taxon>
        <taxon>Tanacetum</taxon>
    </lineage>
</organism>
<dbReference type="Proteomes" id="UP001151760">
    <property type="component" value="Unassembled WGS sequence"/>
</dbReference>
<reference evidence="1" key="1">
    <citation type="journal article" date="2022" name="Int. J. Mol. Sci.">
        <title>Draft Genome of Tanacetum Coccineum: Genomic Comparison of Closely Related Tanacetum-Family Plants.</title>
        <authorList>
            <person name="Yamashiro T."/>
            <person name="Shiraishi A."/>
            <person name="Nakayama K."/>
            <person name="Satake H."/>
        </authorList>
    </citation>
    <scope>NUCLEOTIDE SEQUENCE</scope>
</reference>
<sequence length="829" mass="95247">MKVEESLNVTFDESPPPIKLSPLVEDDIGEEEAIERKVKVDHNVDNKSIEVDEILGVGFGLAYHQSTPLTAMLGHVIFGNVRQHEFVYTVPHRLSTLKSFSAMKCFSRGVLARSYFVKEEGWELALYGIIMDTSRFEAITKWPRDLTTVSDGEKFFWGVLAITVVLLRVSPISFTSYQLMRKGSVCFLIYSDASKERFRVVFDAIGKVMPTIQDKLKPYEIKEAQWDDGEYGLLCSMSKRNFARKAYDGKLIVIHLPYSSRFNQDVIDLKTSNFGGTGYEERLGLRLYPSLDLSAGRKFEHQRASGLLQRRWHDSLLWKWDEISMDFVTGLPTTQKRHDAIWVFVDRLIHVCSFLTTYSKRTTGIMIRKFKFIFGKGSYRLAWGYRLKFSSNISHPSTDGQSERTIQTLEDMLRACALEWTGSWDEYLCLILGVGFGLAYHQSTPLTAMLGHVIFGNVRQHEFVYTVPHRLSTLKSFSAMKCFSRGVLARSYFVKEEGWELALYGIIMDTSRFEAITKWPRDLTTVSDGEKFFWGVLAITVVLLRVSPISFTSYQLMRKGSVCFLIYSDASKERFRVVFDAIGKVMPTIQDKLKPYEIKEAQWDDGEYGLLCSMSKRNFARKAYDGKLIVIHLPYSSRFNQDVIDLKTSNFGGTGYEERLGLRLYPSLDLSAGRKFEHQRASGLLQRRWHDSLLWKWDEISMDFVTGLPTTQKRHDAIWVFVDRLIHVCSFLTTYSKRTTGIMIRKFKFIFGKGSYRLAWGYRLKFSSNISHPSTDGQSERTIQTLEDMLRACALEWTGSWDEYLCLVSLPTIIVGMLAQGTLLELLYG</sequence>
<dbReference type="Gene3D" id="3.30.420.10">
    <property type="entry name" value="Ribonuclease H-like superfamily/Ribonuclease H"/>
    <property type="match status" value="1"/>
</dbReference>
<comment type="caution">
    <text evidence="1">The sequence shown here is derived from an EMBL/GenBank/DDBJ whole genome shotgun (WGS) entry which is preliminary data.</text>
</comment>
<reference evidence="1" key="2">
    <citation type="submission" date="2022-01" db="EMBL/GenBank/DDBJ databases">
        <authorList>
            <person name="Yamashiro T."/>
            <person name="Shiraishi A."/>
            <person name="Satake H."/>
            <person name="Nakayama K."/>
        </authorList>
    </citation>
    <scope>NUCLEOTIDE SEQUENCE</scope>
</reference>
<dbReference type="SUPFAM" id="SSF53098">
    <property type="entry name" value="Ribonuclease H-like"/>
    <property type="match status" value="2"/>
</dbReference>
<protein>
    <submittedName>
        <fullName evidence="1">Retrotransposable element Tf2</fullName>
    </submittedName>
</protein>
<dbReference type="InterPro" id="IPR012337">
    <property type="entry name" value="RNaseH-like_sf"/>
</dbReference>
<dbReference type="InterPro" id="IPR036397">
    <property type="entry name" value="RNaseH_sf"/>
</dbReference>
<gene>
    <name evidence="1" type="ORF">Tco_0748412</name>
</gene>
<accession>A0ABQ4YY27</accession>
<evidence type="ECO:0000313" key="1">
    <source>
        <dbReference type="EMBL" id="GJS81871.1"/>
    </source>
</evidence>
<dbReference type="PANTHER" id="PTHR45835:SF99">
    <property type="entry name" value="CHROMO DOMAIN-CONTAINING PROTEIN-RELATED"/>
    <property type="match status" value="1"/>
</dbReference>
<dbReference type="EMBL" id="BQNB010010781">
    <property type="protein sequence ID" value="GJS81871.1"/>
    <property type="molecule type" value="Genomic_DNA"/>
</dbReference>
<proteinExistence type="predicted"/>
<keyword evidence="2" id="KW-1185">Reference proteome</keyword>
<name>A0ABQ4YY27_9ASTR</name>
<dbReference type="PANTHER" id="PTHR45835">
    <property type="entry name" value="YALI0A06105P"/>
    <property type="match status" value="1"/>
</dbReference>
<evidence type="ECO:0000313" key="2">
    <source>
        <dbReference type="Proteomes" id="UP001151760"/>
    </source>
</evidence>